<dbReference type="PANTHER" id="PTHR46797:SF1">
    <property type="entry name" value="METHYLPHOSPHONATE SYNTHASE"/>
    <property type="match status" value="1"/>
</dbReference>
<dbReference type="Pfam" id="PF07883">
    <property type="entry name" value="Cupin_2"/>
    <property type="match status" value="1"/>
</dbReference>
<name>A0A2W5UEV2_9BACT</name>
<reference evidence="3 4" key="1">
    <citation type="submission" date="2017-08" db="EMBL/GenBank/DDBJ databases">
        <title>Infants hospitalized years apart are colonized by the same room-sourced microbial strains.</title>
        <authorList>
            <person name="Brooks B."/>
            <person name="Olm M.R."/>
            <person name="Firek B.A."/>
            <person name="Baker R."/>
            <person name="Thomas B.C."/>
            <person name="Morowitz M.J."/>
            <person name="Banfield J.F."/>
        </authorList>
    </citation>
    <scope>NUCLEOTIDE SEQUENCE [LARGE SCALE GENOMIC DNA]</scope>
    <source>
        <strain evidence="3">S2_003_000_R2_14</strain>
    </source>
</reference>
<dbReference type="InterPro" id="IPR014710">
    <property type="entry name" value="RmlC-like_jellyroll"/>
</dbReference>
<sequence length="198" mass="21431">MGRSVARVDETDSLPAVVGRSLRKLRTQRGLSLERLATASGVSRAMLSQIELGQSAPTINSVWKITRALEVPFSALVGQTERGAAVLRAQQARVLTSKDGAFTSRALFPFEGERSTEFYELTLRPNGIEEAEAHASGTTENLVVQKGQLELVLGTQRYLLGEGDALYFQADVAHTYRNPGATPATVYLVMTYATARSG</sequence>
<gene>
    <name evidence="3" type="ORF">DI536_27695</name>
</gene>
<protein>
    <submittedName>
        <fullName evidence="3">Transcriptional regulator</fullName>
    </submittedName>
</protein>
<organism evidence="3 4">
    <name type="scientific">Archangium gephyra</name>
    <dbReference type="NCBI Taxonomy" id="48"/>
    <lineage>
        <taxon>Bacteria</taxon>
        <taxon>Pseudomonadati</taxon>
        <taxon>Myxococcota</taxon>
        <taxon>Myxococcia</taxon>
        <taxon>Myxococcales</taxon>
        <taxon>Cystobacterineae</taxon>
        <taxon>Archangiaceae</taxon>
        <taxon>Archangium</taxon>
    </lineage>
</organism>
<dbReference type="InterPro" id="IPR001387">
    <property type="entry name" value="Cro/C1-type_HTH"/>
</dbReference>
<dbReference type="GO" id="GO:0005829">
    <property type="term" value="C:cytosol"/>
    <property type="evidence" value="ECO:0007669"/>
    <property type="project" value="TreeGrafter"/>
</dbReference>
<accession>A0A2W5UEV2</accession>
<dbReference type="PROSITE" id="PS50943">
    <property type="entry name" value="HTH_CROC1"/>
    <property type="match status" value="1"/>
</dbReference>
<dbReference type="SMART" id="SM00530">
    <property type="entry name" value="HTH_XRE"/>
    <property type="match status" value="1"/>
</dbReference>
<dbReference type="CDD" id="cd02209">
    <property type="entry name" value="cupin_XRE_C"/>
    <property type="match status" value="1"/>
</dbReference>
<comment type="caution">
    <text evidence="3">The sequence shown here is derived from an EMBL/GenBank/DDBJ whole genome shotgun (WGS) entry which is preliminary data.</text>
</comment>
<dbReference type="CDD" id="cd00093">
    <property type="entry name" value="HTH_XRE"/>
    <property type="match status" value="1"/>
</dbReference>
<dbReference type="AlphaFoldDB" id="A0A2W5UEV2"/>
<evidence type="ECO:0000259" key="2">
    <source>
        <dbReference type="PROSITE" id="PS50943"/>
    </source>
</evidence>
<evidence type="ECO:0000313" key="3">
    <source>
        <dbReference type="EMBL" id="PZR07438.1"/>
    </source>
</evidence>
<evidence type="ECO:0000313" key="4">
    <source>
        <dbReference type="Proteomes" id="UP000249061"/>
    </source>
</evidence>
<dbReference type="SUPFAM" id="SSF51182">
    <property type="entry name" value="RmlC-like cupins"/>
    <property type="match status" value="1"/>
</dbReference>
<dbReference type="InterPro" id="IPR050807">
    <property type="entry name" value="TransReg_Diox_bact_type"/>
</dbReference>
<keyword evidence="1" id="KW-0238">DNA-binding</keyword>
<dbReference type="Pfam" id="PF01381">
    <property type="entry name" value="HTH_3"/>
    <property type="match status" value="1"/>
</dbReference>
<dbReference type="GO" id="GO:0003677">
    <property type="term" value="F:DNA binding"/>
    <property type="evidence" value="ECO:0007669"/>
    <property type="project" value="UniProtKB-KW"/>
</dbReference>
<proteinExistence type="predicted"/>
<dbReference type="InterPro" id="IPR010982">
    <property type="entry name" value="Lambda_DNA-bd_dom_sf"/>
</dbReference>
<dbReference type="Gene3D" id="1.10.260.40">
    <property type="entry name" value="lambda repressor-like DNA-binding domains"/>
    <property type="match status" value="1"/>
</dbReference>
<feature type="domain" description="HTH cro/C1-type" evidence="2">
    <location>
        <begin position="22"/>
        <end position="76"/>
    </location>
</feature>
<dbReference type="SUPFAM" id="SSF47413">
    <property type="entry name" value="lambda repressor-like DNA-binding domains"/>
    <property type="match status" value="1"/>
</dbReference>
<dbReference type="EMBL" id="QFQP01000031">
    <property type="protein sequence ID" value="PZR07438.1"/>
    <property type="molecule type" value="Genomic_DNA"/>
</dbReference>
<dbReference type="Gene3D" id="2.60.120.10">
    <property type="entry name" value="Jelly Rolls"/>
    <property type="match status" value="1"/>
</dbReference>
<dbReference type="GO" id="GO:0003700">
    <property type="term" value="F:DNA-binding transcription factor activity"/>
    <property type="evidence" value="ECO:0007669"/>
    <property type="project" value="TreeGrafter"/>
</dbReference>
<evidence type="ECO:0000256" key="1">
    <source>
        <dbReference type="ARBA" id="ARBA00023125"/>
    </source>
</evidence>
<dbReference type="InterPro" id="IPR011051">
    <property type="entry name" value="RmlC_Cupin_sf"/>
</dbReference>
<dbReference type="PANTHER" id="PTHR46797">
    <property type="entry name" value="HTH-TYPE TRANSCRIPTIONAL REGULATOR"/>
    <property type="match status" value="1"/>
</dbReference>
<dbReference type="InterPro" id="IPR013096">
    <property type="entry name" value="Cupin_2"/>
</dbReference>
<dbReference type="Proteomes" id="UP000249061">
    <property type="component" value="Unassembled WGS sequence"/>
</dbReference>